<dbReference type="Proteomes" id="UP000510886">
    <property type="component" value="Chromosome"/>
</dbReference>
<evidence type="ECO:0000313" key="3">
    <source>
        <dbReference type="Proteomes" id="UP000510886"/>
    </source>
</evidence>
<organism evidence="2 3">
    <name type="scientific">Ligilactobacillus saerimneri</name>
    <dbReference type="NCBI Taxonomy" id="228229"/>
    <lineage>
        <taxon>Bacteria</taxon>
        <taxon>Bacillati</taxon>
        <taxon>Bacillota</taxon>
        <taxon>Bacilli</taxon>
        <taxon>Lactobacillales</taxon>
        <taxon>Lactobacillaceae</taxon>
        <taxon>Ligilactobacillus</taxon>
    </lineage>
</organism>
<dbReference type="InterPro" id="IPR002611">
    <property type="entry name" value="IstB_ATP-bd"/>
</dbReference>
<dbReference type="CDD" id="cd00009">
    <property type="entry name" value="AAA"/>
    <property type="match status" value="1"/>
</dbReference>
<dbReference type="NCBIfam" id="NF006505">
    <property type="entry name" value="PRK08939.1"/>
    <property type="match status" value="1"/>
</dbReference>
<dbReference type="GO" id="GO:0005524">
    <property type="term" value="F:ATP binding"/>
    <property type="evidence" value="ECO:0007669"/>
    <property type="project" value="InterPro"/>
</dbReference>
<dbReference type="PANTHER" id="PTHR30050">
    <property type="entry name" value="CHROMOSOMAL REPLICATION INITIATOR PROTEIN DNAA"/>
    <property type="match status" value="1"/>
</dbReference>
<accession>A0A7H9EK89</accession>
<feature type="domain" description="AAA+ ATPase" evidence="1">
    <location>
        <begin position="155"/>
        <end position="283"/>
    </location>
</feature>
<dbReference type="AlphaFoldDB" id="A0A7H9EK89"/>
<dbReference type="Pfam" id="PF07319">
    <property type="entry name" value="DnaI_N"/>
    <property type="match status" value="1"/>
</dbReference>
<name>A0A7H9EK89_9LACO</name>
<dbReference type="InterPro" id="IPR009928">
    <property type="entry name" value="DnaI_N"/>
</dbReference>
<evidence type="ECO:0000313" key="2">
    <source>
        <dbReference type="EMBL" id="QLL77707.1"/>
    </source>
</evidence>
<proteinExistence type="predicted"/>
<dbReference type="GO" id="GO:0006260">
    <property type="term" value="P:DNA replication"/>
    <property type="evidence" value="ECO:0007669"/>
    <property type="project" value="TreeGrafter"/>
</dbReference>
<dbReference type="SUPFAM" id="SSF52540">
    <property type="entry name" value="P-loop containing nucleoside triphosphate hydrolases"/>
    <property type="match status" value="1"/>
</dbReference>
<dbReference type="InterPro" id="IPR027417">
    <property type="entry name" value="P-loop_NTPase"/>
</dbReference>
<dbReference type="SMART" id="SM00382">
    <property type="entry name" value="AAA"/>
    <property type="match status" value="1"/>
</dbReference>
<dbReference type="RefSeq" id="WP_009554833.1">
    <property type="nucleotide sequence ID" value="NZ_CALVCX010000073.1"/>
</dbReference>
<dbReference type="PANTHER" id="PTHR30050:SF8">
    <property type="entry name" value="PRIMOSOMAL PROTEIN DNAI"/>
    <property type="match status" value="1"/>
</dbReference>
<sequence length="306" mass="34938">MENMGRILRSKFPRENLHEYQEMLRQLAQDKEIQQFIMQAEVPDAQAFIATNASKLYEYYDVKQKIAAGQKTFMPGYTPALSLVRGKVEVTYIPTAELVRKQQAQAAQKRFTTINVPKSMRNANFRNYQREEGRDAALLAAVNFVKEYVSNPGEFHQGLYLTGPFGVGKTYLMAAMAHELARKDIACTLAHFPSLAVRFKDSISENVVLKEINGIKQAPILILDDIGAETMSGWLRDDVLGVILEYRMQEELPTFFTSNKTQAELEEHLAYSTNSVVEPLKAKRIMERVRYLSKEMAVSGKNWRRN</sequence>
<dbReference type="EMBL" id="CP047418">
    <property type="protein sequence ID" value="QLL77707.1"/>
    <property type="molecule type" value="Genomic_DNA"/>
</dbReference>
<reference evidence="2 3" key="1">
    <citation type="submission" date="2020-01" db="EMBL/GenBank/DDBJ databases">
        <title>Complete and circular genome sequences of six lactobacillus isolates from horses.</title>
        <authorList>
            <person name="Hassan H.M."/>
        </authorList>
    </citation>
    <scope>NUCLEOTIDE SEQUENCE [LARGE SCALE GENOMIC DNA]</scope>
    <source>
        <strain evidence="2 3">1A</strain>
    </source>
</reference>
<evidence type="ECO:0000259" key="1">
    <source>
        <dbReference type="SMART" id="SM00382"/>
    </source>
</evidence>
<gene>
    <name evidence="2" type="primary">dnaI</name>
    <name evidence="2" type="ORF">GTO87_03300</name>
</gene>
<dbReference type="Pfam" id="PF01695">
    <property type="entry name" value="IstB_IS21"/>
    <property type="match status" value="1"/>
</dbReference>
<dbReference type="InterPro" id="IPR003593">
    <property type="entry name" value="AAA+_ATPase"/>
</dbReference>
<dbReference type="Gene3D" id="3.40.50.300">
    <property type="entry name" value="P-loop containing nucleotide triphosphate hydrolases"/>
    <property type="match status" value="1"/>
</dbReference>
<dbReference type="KEGG" id="lsw:GTO87_03300"/>
<protein>
    <submittedName>
        <fullName evidence="2">Primosomal protein DnaI</fullName>
    </submittedName>
</protein>